<sequence length="140" mass="15509">MTAPFRIQKPLVFRAGDGNPQPGDEFRQYLGRLLKMIPAEVLGVYTIGAGFIPKGERLSEAIWAAICLVLVIVVRTFGTADPENGQGPQRFPVFVSAVAFVIWLYNLGGPFASYHVQIPYIGSLAVLLWSFLIPYFYKGE</sequence>
<feature type="transmembrane region" description="Helical" evidence="1">
    <location>
        <begin position="90"/>
        <end position="106"/>
    </location>
</feature>
<evidence type="ECO:0000313" key="2">
    <source>
        <dbReference type="EMBL" id="BDI05177.1"/>
    </source>
</evidence>
<feature type="transmembrane region" description="Helical" evidence="1">
    <location>
        <begin position="33"/>
        <end position="52"/>
    </location>
</feature>
<evidence type="ECO:0000313" key="3">
    <source>
        <dbReference type="Proteomes" id="UP001057498"/>
    </source>
</evidence>
<keyword evidence="1" id="KW-1133">Transmembrane helix</keyword>
<reference evidence="2" key="1">
    <citation type="submission" date="2022-04" db="EMBL/GenBank/DDBJ databases">
        <title>Whole genome sequence of Sphaerotilus sp. FB-5.</title>
        <authorList>
            <person name="Takeda M."/>
            <person name="Narihara S."/>
            <person name="Akimoto M."/>
            <person name="Akimoto R."/>
            <person name="Nishiyashiki S."/>
            <person name="Murakami T."/>
        </authorList>
    </citation>
    <scope>NUCLEOTIDE SEQUENCE</scope>
    <source>
        <strain evidence="2">FB-5</strain>
    </source>
</reference>
<name>A0ABN6PLT6_9BURK</name>
<keyword evidence="1" id="KW-0472">Membrane</keyword>
<keyword evidence="3" id="KW-1185">Reference proteome</keyword>
<dbReference type="EMBL" id="AP025730">
    <property type="protein sequence ID" value="BDI05177.1"/>
    <property type="molecule type" value="Genomic_DNA"/>
</dbReference>
<dbReference type="Proteomes" id="UP001057498">
    <property type="component" value="Chromosome"/>
</dbReference>
<feature type="transmembrane region" description="Helical" evidence="1">
    <location>
        <begin position="58"/>
        <end position="78"/>
    </location>
</feature>
<proteinExistence type="predicted"/>
<organism evidence="2 3">
    <name type="scientific">Sphaerotilus microaerophilus</name>
    <dbReference type="NCBI Taxonomy" id="2914710"/>
    <lineage>
        <taxon>Bacteria</taxon>
        <taxon>Pseudomonadati</taxon>
        <taxon>Pseudomonadota</taxon>
        <taxon>Betaproteobacteria</taxon>
        <taxon>Burkholderiales</taxon>
        <taxon>Sphaerotilaceae</taxon>
        <taxon>Sphaerotilus</taxon>
    </lineage>
</organism>
<protein>
    <submittedName>
        <fullName evidence="2">Uncharacterized protein</fullName>
    </submittedName>
</protein>
<accession>A0ABN6PLT6</accession>
<keyword evidence="1" id="KW-0812">Transmembrane</keyword>
<feature type="transmembrane region" description="Helical" evidence="1">
    <location>
        <begin position="118"/>
        <end position="137"/>
    </location>
</feature>
<gene>
    <name evidence="2" type="ORF">CATMQ487_21470</name>
</gene>
<evidence type="ECO:0000256" key="1">
    <source>
        <dbReference type="SAM" id="Phobius"/>
    </source>
</evidence>